<dbReference type="Proteomes" id="UP000800235">
    <property type="component" value="Unassembled WGS sequence"/>
</dbReference>
<evidence type="ECO:0000313" key="2">
    <source>
        <dbReference type="Proteomes" id="UP000800235"/>
    </source>
</evidence>
<keyword evidence="2" id="KW-1185">Reference proteome</keyword>
<name>A0A9P4P219_9PEZI</name>
<accession>A0A9P4P219</accession>
<reference evidence="1" key="1">
    <citation type="journal article" date="2020" name="Stud. Mycol.">
        <title>101 Dothideomycetes genomes: a test case for predicting lifestyles and emergence of pathogens.</title>
        <authorList>
            <person name="Haridas S."/>
            <person name="Albert R."/>
            <person name="Binder M."/>
            <person name="Bloem J."/>
            <person name="Labutti K."/>
            <person name="Salamov A."/>
            <person name="Andreopoulos B."/>
            <person name="Baker S."/>
            <person name="Barry K."/>
            <person name="Bills G."/>
            <person name="Bluhm B."/>
            <person name="Cannon C."/>
            <person name="Castanera R."/>
            <person name="Culley D."/>
            <person name="Daum C."/>
            <person name="Ezra D."/>
            <person name="Gonzalez J."/>
            <person name="Henrissat B."/>
            <person name="Kuo A."/>
            <person name="Liang C."/>
            <person name="Lipzen A."/>
            <person name="Lutzoni F."/>
            <person name="Magnuson J."/>
            <person name="Mondo S."/>
            <person name="Nolan M."/>
            <person name="Ohm R."/>
            <person name="Pangilinan J."/>
            <person name="Park H.-J."/>
            <person name="Ramirez L."/>
            <person name="Alfaro M."/>
            <person name="Sun H."/>
            <person name="Tritt A."/>
            <person name="Yoshinaga Y."/>
            <person name="Zwiers L.-H."/>
            <person name="Turgeon B."/>
            <person name="Goodwin S."/>
            <person name="Spatafora J."/>
            <person name="Crous P."/>
            <person name="Grigoriev I."/>
        </authorList>
    </citation>
    <scope>NUCLEOTIDE SEQUENCE</scope>
    <source>
        <strain evidence="1">CBS 130266</strain>
    </source>
</reference>
<dbReference type="AlphaFoldDB" id="A0A9P4P219"/>
<evidence type="ECO:0000313" key="1">
    <source>
        <dbReference type="EMBL" id="KAF2435976.1"/>
    </source>
</evidence>
<protein>
    <submittedName>
        <fullName evidence="1">Uncharacterized protein</fullName>
    </submittedName>
</protein>
<proteinExistence type="predicted"/>
<dbReference type="EMBL" id="MU007011">
    <property type="protein sequence ID" value="KAF2435976.1"/>
    <property type="molecule type" value="Genomic_DNA"/>
</dbReference>
<organism evidence="1 2">
    <name type="scientific">Tothia fuscella</name>
    <dbReference type="NCBI Taxonomy" id="1048955"/>
    <lineage>
        <taxon>Eukaryota</taxon>
        <taxon>Fungi</taxon>
        <taxon>Dikarya</taxon>
        <taxon>Ascomycota</taxon>
        <taxon>Pezizomycotina</taxon>
        <taxon>Dothideomycetes</taxon>
        <taxon>Pleosporomycetidae</taxon>
        <taxon>Venturiales</taxon>
        <taxon>Cylindrosympodiaceae</taxon>
        <taxon>Tothia</taxon>
    </lineage>
</organism>
<gene>
    <name evidence="1" type="ORF">EJ08DRAFT_220169</name>
</gene>
<comment type="caution">
    <text evidence="1">The sequence shown here is derived from an EMBL/GenBank/DDBJ whole genome shotgun (WGS) entry which is preliminary data.</text>
</comment>
<sequence length="163" mass="18307">MGIAGNTRAPQFRATKTTKGILLNTSIETDMCSNSRENKRTRNSRGINPKRLHGAASQYRSTEGLQVQVRHSNARLRGHNESVCMCEALIRCKPCTIETAIMRLECFTRRSLVELLFCAAILVYRHPGIRRDQASLSFCVEELAETVLTTPQQESQPPFSDLP</sequence>